<accession>A0AAV1DRI4</accession>
<organism evidence="2 3">
    <name type="scientific">Oldenlandia corymbosa var. corymbosa</name>
    <dbReference type="NCBI Taxonomy" id="529605"/>
    <lineage>
        <taxon>Eukaryota</taxon>
        <taxon>Viridiplantae</taxon>
        <taxon>Streptophyta</taxon>
        <taxon>Embryophyta</taxon>
        <taxon>Tracheophyta</taxon>
        <taxon>Spermatophyta</taxon>
        <taxon>Magnoliopsida</taxon>
        <taxon>eudicotyledons</taxon>
        <taxon>Gunneridae</taxon>
        <taxon>Pentapetalae</taxon>
        <taxon>asterids</taxon>
        <taxon>lamiids</taxon>
        <taxon>Gentianales</taxon>
        <taxon>Rubiaceae</taxon>
        <taxon>Rubioideae</taxon>
        <taxon>Spermacoceae</taxon>
        <taxon>Hedyotis-Oldenlandia complex</taxon>
        <taxon>Oldenlandia</taxon>
    </lineage>
</organism>
<feature type="region of interest" description="Disordered" evidence="1">
    <location>
        <begin position="281"/>
        <end position="306"/>
    </location>
</feature>
<feature type="compositionally biased region" description="Polar residues" evidence="1">
    <location>
        <begin position="281"/>
        <end position="290"/>
    </location>
</feature>
<reference evidence="2" key="1">
    <citation type="submission" date="2023-03" db="EMBL/GenBank/DDBJ databases">
        <authorList>
            <person name="Julca I."/>
        </authorList>
    </citation>
    <scope>NUCLEOTIDE SEQUENCE</scope>
</reference>
<keyword evidence="3" id="KW-1185">Reference proteome</keyword>
<sequence>MGSSPPPPLPGPALLASSFRKIVADAIKSHPDMADFLTNLYFKNENSQYSSRTDHRSFSSSQPKNQLESQIVLPTMPNNNPTSSMHSSWTFHSAPAGGIWSRNQPESDQYCKCMEKTLVEGPIMPSMRTCPVHETSYEISNLSRLLTASPISPSPPVVHGDDVICRMCDSVPSDHQNAGGFVFVPLNSNNQEGLNSQSLESSSLLHGQRIQSIQTMTSPIVATTPVIPNDADKLQQFVKQFEALIHVDLELMDSDNDDLEISPSTIPSTYDNGPTIYHTASGRNNSTGVNDENVDEEELGTNQEVSPKPNDELMIGDDDEFLDWINWPDDQFMMDSTRDIY</sequence>
<proteinExistence type="predicted"/>
<protein>
    <submittedName>
        <fullName evidence="2">OLC1v1009179C1</fullName>
    </submittedName>
</protein>
<gene>
    <name evidence="2" type="ORF">OLC1_LOCUS17289</name>
</gene>
<name>A0AAV1DRI4_OLDCO</name>
<dbReference type="Proteomes" id="UP001161247">
    <property type="component" value="Chromosome 6"/>
</dbReference>
<dbReference type="AlphaFoldDB" id="A0AAV1DRI4"/>
<dbReference type="EMBL" id="OX459123">
    <property type="protein sequence ID" value="CAI9109368.1"/>
    <property type="molecule type" value="Genomic_DNA"/>
</dbReference>
<evidence type="ECO:0000256" key="1">
    <source>
        <dbReference type="SAM" id="MobiDB-lite"/>
    </source>
</evidence>
<evidence type="ECO:0000313" key="2">
    <source>
        <dbReference type="EMBL" id="CAI9109368.1"/>
    </source>
</evidence>
<evidence type="ECO:0000313" key="3">
    <source>
        <dbReference type="Proteomes" id="UP001161247"/>
    </source>
</evidence>